<organism evidence="8 9">
    <name type="scientific">Cyclostephanos tholiformis</name>
    <dbReference type="NCBI Taxonomy" id="382380"/>
    <lineage>
        <taxon>Eukaryota</taxon>
        <taxon>Sar</taxon>
        <taxon>Stramenopiles</taxon>
        <taxon>Ochrophyta</taxon>
        <taxon>Bacillariophyta</taxon>
        <taxon>Coscinodiscophyceae</taxon>
        <taxon>Thalassiosirophycidae</taxon>
        <taxon>Stephanodiscales</taxon>
        <taxon>Stephanodiscaceae</taxon>
        <taxon>Cyclostephanos</taxon>
    </lineage>
</organism>
<evidence type="ECO:0000256" key="1">
    <source>
        <dbReference type="ARBA" id="ARBA00022679"/>
    </source>
</evidence>
<comment type="caution">
    <text evidence="8">The sequence shown here is derived from an EMBL/GenBank/DDBJ whole genome shotgun (WGS) entry which is preliminary data.</text>
</comment>
<dbReference type="GO" id="GO:0016301">
    <property type="term" value="F:kinase activity"/>
    <property type="evidence" value="ECO:0007669"/>
    <property type="project" value="UniProtKB-KW"/>
</dbReference>
<dbReference type="SMART" id="SM00220">
    <property type="entry name" value="S_TKc"/>
    <property type="match status" value="1"/>
</dbReference>
<feature type="active site" description="Proton acceptor" evidence="5">
    <location>
        <position position="264"/>
    </location>
</feature>
<dbReference type="GO" id="GO:0005524">
    <property type="term" value="F:ATP binding"/>
    <property type="evidence" value="ECO:0007669"/>
    <property type="project" value="UniProtKB-KW"/>
</dbReference>
<keyword evidence="4" id="KW-0067">ATP-binding</keyword>
<keyword evidence="9" id="KW-1185">Reference proteome</keyword>
<evidence type="ECO:0000256" key="2">
    <source>
        <dbReference type="ARBA" id="ARBA00022741"/>
    </source>
</evidence>
<dbReference type="Proteomes" id="UP001530377">
    <property type="component" value="Unassembled WGS sequence"/>
</dbReference>
<dbReference type="InterPro" id="IPR011009">
    <property type="entry name" value="Kinase-like_dom_sf"/>
</dbReference>
<feature type="binding site" evidence="6">
    <location>
        <position position="269"/>
    </location>
    <ligand>
        <name>Mg(2+)</name>
        <dbReference type="ChEBI" id="CHEBI:18420"/>
    </ligand>
</feature>
<protein>
    <recommendedName>
        <fullName evidence="7">Protein kinase domain-containing protein</fullName>
    </recommendedName>
</protein>
<evidence type="ECO:0000259" key="7">
    <source>
        <dbReference type="PROSITE" id="PS50011"/>
    </source>
</evidence>
<dbReference type="PIRSF" id="PIRSF000615">
    <property type="entry name" value="TyrPK_CSF1-R"/>
    <property type="match status" value="1"/>
</dbReference>
<sequence length="433" mass="48856">MPSQAAIAYAEQRAAAAAAAKAERAPPVPIDLERVETIANIKIKSLEDKSKFLSKDELDFIPKFVLDELTLGKVLGKGGFGTVKEIKAINCKADVGDVSHLASLPSSMKGIGVDELKVQAEEDKKFIADHCLRKSGDARYCIKALSPGIMNDRDLFTQGVIDMCVETMFLAVVSHPHIITMRAIGANGMIKPDYFIILDRLYDTLEARIPKWRQQSKQARSCMNMLTRSSRSKLNELMETQLSYAYDLSGAFEYMHKKNLIYRDLKPENIGFNIRDDIVLFDFGLAREVYDDAKVTDHTWKLTGETGSLRYMAPEVAQNKPYGYSADMYSFAIVVWEMLKMEKPYALYNMKMLTDLVFTNGGRPKLEDSWGPALKGFLNSCWHQDLEKRPTFAKASAILKREASKVASRSDVELNNFRRKSTFVNRNALRGRK</sequence>
<reference evidence="8 9" key="1">
    <citation type="submission" date="2024-10" db="EMBL/GenBank/DDBJ databases">
        <title>Updated reference genomes for cyclostephanoid diatoms.</title>
        <authorList>
            <person name="Roberts W.R."/>
            <person name="Alverson A.J."/>
        </authorList>
    </citation>
    <scope>NUCLEOTIDE SEQUENCE [LARGE SCALE GENOMIC DNA]</scope>
    <source>
        <strain evidence="8 9">AJA228-03</strain>
    </source>
</reference>
<dbReference type="AlphaFoldDB" id="A0ABD3SGV0"/>
<gene>
    <name evidence="8" type="ORF">ACHAXA_011593</name>
</gene>
<dbReference type="InterPro" id="IPR051681">
    <property type="entry name" value="Ser/Thr_Kinases-Pseudokinases"/>
</dbReference>
<keyword evidence="3" id="KW-0418">Kinase</keyword>
<dbReference type="PANTHER" id="PTHR44329:SF288">
    <property type="entry name" value="MITOGEN-ACTIVATED PROTEIN KINASE KINASE KINASE 20"/>
    <property type="match status" value="1"/>
</dbReference>
<name>A0ABD3SGV0_9STRA</name>
<dbReference type="Pfam" id="PF00069">
    <property type="entry name" value="Pkinase"/>
    <property type="match status" value="1"/>
</dbReference>
<keyword evidence="6" id="KW-0460">Magnesium</keyword>
<evidence type="ECO:0000256" key="6">
    <source>
        <dbReference type="PIRSR" id="PIRSR000615-3"/>
    </source>
</evidence>
<evidence type="ECO:0000256" key="4">
    <source>
        <dbReference type="ARBA" id="ARBA00022840"/>
    </source>
</evidence>
<feature type="binding site" evidence="6">
    <location>
        <position position="282"/>
    </location>
    <ligand>
        <name>Mg(2+)</name>
        <dbReference type="ChEBI" id="CHEBI:18420"/>
    </ligand>
</feature>
<keyword evidence="6" id="KW-0479">Metal-binding</keyword>
<evidence type="ECO:0000256" key="5">
    <source>
        <dbReference type="PIRSR" id="PIRSR000615-1"/>
    </source>
</evidence>
<dbReference type="InterPro" id="IPR000719">
    <property type="entry name" value="Prot_kinase_dom"/>
</dbReference>
<evidence type="ECO:0000313" key="9">
    <source>
        <dbReference type="Proteomes" id="UP001530377"/>
    </source>
</evidence>
<proteinExistence type="predicted"/>
<evidence type="ECO:0000313" key="8">
    <source>
        <dbReference type="EMBL" id="KAL3823806.1"/>
    </source>
</evidence>
<keyword evidence="2" id="KW-0547">Nucleotide-binding</keyword>
<dbReference type="PROSITE" id="PS50011">
    <property type="entry name" value="PROTEIN_KINASE_DOM"/>
    <property type="match status" value="1"/>
</dbReference>
<dbReference type="PANTHER" id="PTHR44329">
    <property type="entry name" value="SERINE/THREONINE-PROTEIN KINASE TNNI3K-RELATED"/>
    <property type="match status" value="1"/>
</dbReference>
<evidence type="ECO:0000256" key="3">
    <source>
        <dbReference type="ARBA" id="ARBA00022777"/>
    </source>
</evidence>
<dbReference type="Gene3D" id="1.10.510.10">
    <property type="entry name" value="Transferase(Phosphotransferase) domain 1"/>
    <property type="match status" value="1"/>
</dbReference>
<accession>A0ABD3SGV0</accession>
<keyword evidence="1" id="KW-0808">Transferase</keyword>
<feature type="domain" description="Protein kinase" evidence="7">
    <location>
        <begin position="69"/>
        <end position="399"/>
    </location>
</feature>
<dbReference type="EMBL" id="JALLPB020000029">
    <property type="protein sequence ID" value="KAL3823806.1"/>
    <property type="molecule type" value="Genomic_DNA"/>
</dbReference>
<dbReference type="SUPFAM" id="SSF56112">
    <property type="entry name" value="Protein kinase-like (PK-like)"/>
    <property type="match status" value="1"/>
</dbReference>